<feature type="region of interest" description="Disordered" evidence="3">
    <location>
        <begin position="537"/>
        <end position="558"/>
    </location>
</feature>
<feature type="compositionally biased region" description="Low complexity" evidence="3">
    <location>
        <begin position="22"/>
        <end position="46"/>
    </location>
</feature>
<evidence type="ECO:0000256" key="1">
    <source>
        <dbReference type="ARBA" id="ARBA00004141"/>
    </source>
</evidence>
<dbReference type="PANTHER" id="PTHR11360">
    <property type="entry name" value="MONOCARBOXYLATE TRANSPORTER"/>
    <property type="match status" value="1"/>
</dbReference>
<keyword evidence="4" id="KW-0812">Transmembrane</keyword>
<feature type="region of interest" description="Disordered" evidence="3">
    <location>
        <begin position="330"/>
        <end position="359"/>
    </location>
</feature>
<keyword evidence="4" id="KW-1133">Transmembrane helix</keyword>
<dbReference type="AlphaFoldDB" id="A0A139HDU6"/>
<proteinExistence type="inferred from homology"/>
<comment type="subcellular location">
    <subcellularLocation>
        <location evidence="1">Membrane</location>
        <topology evidence="1">Multi-pass membrane protein</topology>
    </subcellularLocation>
</comment>
<feature type="transmembrane region" description="Helical" evidence="4">
    <location>
        <begin position="927"/>
        <end position="948"/>
    </location>
</feature>
<keyword evidence="4" id="KW-0472">Membrane</keyword>
<feature type="compositionally biased region" description="Polar residues" evidence="3">
    <location>
        <begin position="290"/>
        <end position="305"/>
    </location>
</feature>
<dbReference type="CDD" id="cd17352">
    <property type="entry name" value="MFS_MCT_SLC16"/>
    <property type="match status" value="1"/>
</dbReference>
<feature type="compositionally biased region" description="Pro residues" evidence="3">
    <location>
        <begin position="335"/>
        <end position="350"/>
    </location>
</feature>
<feature type="compositionally biased region" description="Basic and acidic residues" evidence="3">
    <location>
        <begin position="749"/>
        <end position="766"/>
    </location>
</feature>
<feature type="compositionally biased region" description="Polar residues" evidence="3">
    <location>
        <begin position="158"/>
        <end position="173"/>
    </location>
</feature>
<name>A0A139HDU6_9PEZI</name>
<feature type="transmembrane region" description="Helical" evidence="4">
    <location>
        <begin position="893"/>
        <end position="920"/>
    </location>
</feature>
<feature type="compositionally biased region" description="Polar residues" evidence="3">
    <location>
        <begin position="81"/>
        <end position="112"/>
    </location>
</feature>
<dbReference type="PROSITE" id="PS50850">
    <property type="entry name" value="MFS"/>
    <property type="match status" value="1"/>
</dbReference>
<dbReference type="Gene3D" id="1.20.1250.20">
    <property type="entry name" value="MFS general substrate transporter like domains"/>
    <property type="match status" value="2"/>
</dbReference>
<dbReference type="Proteomes" id="UP000073492">
    <property type="component" value="Unassembled WGS sequence"/>
</dbReference>
<protein>
    <recommendedName>
        <fullName evidence="5">Major facilitator superfamily (MFS) profile domain-containing protein</fullName>
    </recommendedName>
</protein>
<reference evidence="6 7" key="1">
    <citation type="submission" date="2015-07" db="EMBL/GenBank/DDBJ databases">
        <title>Comparative genomics of the Sigatoka disease complex on banana suggests a link between parallel evolutionary changes in Pseudocercospora fijiensis and Pseudocercospora eumusae and increased virulence on the banana host.</title>
        <authorList>
            <person name="Chang T.-C."/>
            <person name="Salvucci A."/>
            <person name="Crous P.W."/>
            <person name="Stergiopoulos I."/>
        </authorList>
    </citation>
    <scope>NUCLEOTIDE SEQUENCE [LARGE SCALE GENOMIC DNA]</scope>
    <source>
        <strain evidence="6 7">CBS 116634</strain>
    </source>
</reference>
<dbReference type="SUPFAM" id="SSF103473">
    <property type="entry name" value="MFS general substrate transporter"/>
    <property type="match status" value="1"/>
</dbReference>
<feature type="transmembrane region" description="Helical" evidence="4">
    <location>
        <begin position="960"/>
        <end position="980"/>
    </location>
</feature>
<feature type="transmembrane region" description="Helical" evidence="4">
    <location>
        <begin position="1093"/>
        <end position="1118"/>
    </location>
</feature>
<feature type="transmembrane region" description="Helical" evidence="4">
    <location>
        <begin position="1069"/>
        <end position="1087"/>
    </location>
</feature>
<feature type="domain" description="Major facilitator superfamily (MFS) profile" evidence="5">
    <location>
        <begin position="1002"/>
        <end position="1190"/>
    </location>
</feature>
<dbReference type="InterPro" id="IPR050327">
    <property type="entry name" value="Proton-linked_MCT"/>
</dbReference>
<dbReference type="Pfam" id="PF07690">
    <property type="entry name" value="MFS_1"/>
    <property type="match status" value="1"/>
</dbReference>
<dbReference type="EMBL" id="LFZO01000676">
    <property type="protein sequence ID" value="KXT00582.1"/>
    <property type="molecule type" value="Genomic_DNA"/>
</dbReference>
<feature type="transmembrane region" description="Helical" evidence="4">
    <location>
        <begin position="868"/>
        <end position="887"/>
    </location>
</feature>
<dbReference type="InterPro" id="IPR036259">
    <property type="entry name" value="MFS_trans_sf"/>
</dbReference>
<sequence length="1190" mass="127978">MKKGSQQNRVAIPLPLARKNPSTRPTPAASPSPAVTPIHSSGASAKAKSDDGAEPEPADGQAAGTAPAPASRQEHVVAEEPQQSVETPVASHTNSLGIISEPQVNGVSSRSAPMTHAMPNNSSPPPSAGSDSTRKPSASFDMRHIRTELPPAFVPSAGQHTPQSASSPQSHARQQPPRFPHAHPNNLSNTGLVFGGIDSVHSSPAPPPDLSSGFAPPHYAPPAPYSHAHHASEPHPPRMAPSGFFQQPPPWGMRQAFAPAQSAYHPHAHMPARPPPREGPRQANGGLPNGNGTRSRSDSQSSALAQATPREIQSPVGLDRSIDGARAMFHESRPTFPPPPPPPRQFPPHTPHGSQHFPHPDVATAFDNAEAMRSHVFSNFENAEFADCHLQITEENGPNRQVIRLDGHKVILARSPTLLDSIRKSGSLENDGMDKTQLHILLPGRHTRASAFLEALRYLYGGPLPSFEQYTLGPQASAEDRVQQALQYIATGAWLKLAPFAHRGVEIATNLLQWPTVTTVLDFVMLGGLSQTWTVDDGSEERTSTCSSDDSLTKPDAGGLPAYDPYATALLTRLLDFMAHNFPPNFYLDSAAPQSTVCARLPAQAPKHESRPSRSDPRLSKIRFGEQAIEDHSRPSTGTTTLSSILLSLPFPLLKYLLEHPMLPGRIGAETVASIMRQVVHEREIRRRRTLKGRAANQNTEDAEPHLVQSLYWEESVEFSSQPLHQAGFRLARRRRGIATPPTSSGVEKGAEPTFVKRDQQQHRDGGGGGDGENDDLERIASSSKPSVNNIKSVPNGGLCAWLQVLASFFLFFNTWGIVNTFGTYQTFYEVGLLSSNTASDISWIGSLQATSLMLVGTFTGPIYDAGYVRSLVAIGTFLVVFGHMMLSLSTTYYQVLLSQAICVGCGTGCLFIPCVGVLSTYFSTRIATAVGLAAAGSSIGGVIYPIVFYRLQPAIGFPWATRVIGFITLGTLAISNAVLKVRVLPAGRRKFLDLAAWKEVPYTFFVLGSFVGFLGLYTPFFYIQTYAIQTRITSPHLAFYLLAILNAASTFGRVIPNLIADRIGPFNVIIPCTFATGILCLCLIAAKSVAPVIVIAALYGFFSGTFVSLPATIYVHITKNRGMIGTRMGMGFAVTSMGILVGTPISGAILSASSFTYIWVFGGVMTVLAAVLISVCRVSKGGWKVQTVV</sequence>
<feature type="region of interest" description="Disordered" evidence="3">
    <location>
        <begin position="732"/>
        <end position="786"/>
    </location>
</feature>
<evidence type="ECO:0000313" key="7">
    <source>
        <dbReference type="Proteomes" id="UP000073492"/>
    </source>
</evidence>
<feature type="transmembrane region" description="Helical" evidence="4">
    <location>
        <begin position="1038"/>
        <end position="1057"/>
    </location>
</feature>
<evidence type="ECO:0000256" key="3">
    <source>
        <dbReference type="SAM" id="MobiDB-lite"/>
    </source>
</evidence>
<accession>A0A139HDU6</accession>
<feature type="transmembrane region" description="Helical" evidence="4">
    <location>
        <begin position="799"/>
        <end position="822"/>
    </location>
</feature>
<dbReference type="InterPro" id="IPR020846">
    <property type="entry name" value="MFS_dom"/>
</dbReference>
<evidence type="ECO:0000259" key="5">
    <source>
        <dbReference type="PROSITE" id="PS50850"/>
    </source>
</evidence>
<dbReference type="GO" id="GO:0022857">
    <property type="term" value="F:transmembrane transporter activity"/>
    <property type="evidence" value="ECO:0007669"/>
    <property type="project" value="InterPro"/>
</dbReference>
<evidence type="ECO:0000256" key="4">
    <source>
        <dbReference type="SAM" id="Phobius"/>
    </source>
</evidence>
<feature type="region of interest" description="Disordered" evidence="3">
    <location>
        <begin position="1"/>
        <end position="318"/>
    </location>
</feature>
<dbReference type="PANTHER" id="PTHR11360:SF234">
    <property type="entry name" value="MFS-TYPE TRANSPORTER DBAD-RELATED"/>
    <property type="match status" value="1"/>
</dbReference>
<feature type="transmembrane region" description="Helical" evidence="4">
    <location>
        <begin position="1001"/>
        <end position="1018"/>
    </location>
</feature>
<comment type="similarity">
    <text evidence="2">Belongs to the major facilitator superfamily. Monocarboxylate porter (TC 2.A.1.13) family.</text>
</comment>
<dbReference type="InterPro" id="IPR011701">
    <property type="entry name" value="MFS"/>
</dbReference>
<organism evidence="6 7">
    <name type="scientific">Pseudocercospora musae</name>
    <dbReference type="NCBI Taxonomy" id="113226"/>
    <lineage>
        <taxon>Eukaryota</taxon>
        <taxon>Fungi</taxon>
        <taxon>Dikarya</taxon>
        <taxon>Ascomycota</taxon>
        <taxon>Pezizomycotina</taxon>
        <taxon>Dothideomycetes</taxon>
        <taxon>Dothideomycetidae</taxon>
        <taxon>Mycosphaerellales</taxon>
        <taxon>Mycosphaerellaceae</taxon>
        <taxon>Pseudocercospora</taxon>
    </lineage>
</organism>
<dbReference type="GO" id="GO:0016020">
    <property type="term" value="C:membrane"/>
    <property type="evidence" value="ECO:0007669"/>
    <property type="project" value="UniProtKB-SubCell"/>
</dbReference>
<keyword evidence="7" id="KW-1185">Reference proteome</keyword>
<evidence type="ECO:0000313" key="6">
    <source>
        <dbReference type="EMBL" id="KXT00582.1"/>
    </source>
</evidence>
<comment type="caution">
    <text evidence="6">The sequence shown here is derived from an EMBL/GenBank/DDBJ whole genome shotgun (WGS) entry which is preliminary data.</text>
</comment>
<feature type="transmembrane region" description="Helical" evidence="4">
    <location>
        <begin position="1130"/>
        <end position="1151"/>
    </location>
</feature>
<evidence type="ECO:0000256" key="2">
    <source>
        <dbReference type="ARBA" id="ARBA00006727"/>
    </source>
</evidence>
<feature type="transmembrane region" description="Helical" evidence="4">
    <location>
        <begin position="1157"/>
        <end position="1177"/>
    </location>
</feature>
<gene>
    <name evidence="6" type="ORF">AC579_10253</name>
</gene>
<dbReference type="OrthoDB" id="5329403at2759"/>